<dbReference type="PANTHER" id="PTHR37422:SF13">
    <property type="entry name" value="LIPOPOLYSACCHARIDE BIOSYNTHESIS PROTEIN PA4999-RELATED"/>
    <property type="match status" value="1"/>
</dbReference>
<dbReference type="PANTHER" id="PTHR37422">
    <property type="entry name" value="TEICHURONIC ACID BIOSYNTHESIS PROTEIN TUAE"/>
    <property type="match status" value="1"/>
</dbReference>
<gene>
    <name evidence="7" type="ORF">IQ16_06362</name>
</gene>
<dbReference type="GO" id="GO:0016020">
    <property type="term" value="C:membrane"/>
    <property type="evidence" value="ECO:0007669"/>
    <property type="project" value="UniProtKB-SubCell"/>
</dbReference>
<evidence type="ECO:0000256" key="3">
    <source>
        <dbReference type="ARBA" id="ARBA00022989"/>
    </source>
</evidence>
<keyword evidence="7" id="KW-0436">Ligase</keyword>
<feature type="transmembrane region" description="Helical" evidence="5">
    <location>
        <begin position="107"/>
        <end position="124"/>
    </location>
</feature>
<dbReference type="GO" id="GO:0016874">
    <property type="term" value="F:ligase activity"/>
    <property type="evidence" value="ECO:0007669"/>
    <property type="project" value="UniProtKB-KW"/>
</dbReference>
<evidence type="ECO:0000259" key="6">
    <source>
        <dbReference type="Pfam" id="PF04932"/>
    </source>
</evidence>
<feature type="domain" description="O-antigen ligase-related" evidence="6">
    <location>
        <begin position="209"/>
        <end position="348"/>
    </location>
</feature>
<keyword evidence="2 5" id="KW-0812">Transmembrane</keyword>
<feature type="transmembrane region" description="Helical" evidence="5">
    <location>
        <begin position="397"/>
        <end position="414"/>
    </location>
</feature>
<feature type="transmembrane region" description="Helical" evidence="5">
    <location>
        <begin position="243"/>
        <end position="260"/>
    </location>
</feature>
<feature type="transmembrane region" description="Helical" evidence="5">
    <location>
        <begin position="49"/>
        <end position="69"/>
    </location>
</feature>
<evidence type="ECO:0000313" key="8">
    <source>
        <dbReference type="Proteomes" id="UP000316291"/>
    </source>
</evidence>
<dbReference type="OrthoDB" id="5862403at2"/>
<evidence type="ECO:0000313" key="7">
    <source>
        <dbReference type="EMBL" id="TWI63303.1"/>
    </source>
</evidence>
<keyword evidence="4 5" id="KW-0472">Membrane</keyword>
<protein>
    <submittedName>
        <fullName evidence="7">O-antigen ligase</fullName>
    </submittedName>
</protein>
<feature type="transmembrane region" description="Helical" evidence="5">
    <location>
        <begin position="336"/>
        <end position="355"/>
    </location>
</feature>
<proteinExistence type="predicted"/>
<comment type="subcellular location">
    <subcellularLocation>
        <location evidence="1">Membrane</location>
        <topology evidence="1">Multi-pass membrane protein</topology>
    </subcellularLocation>
</comment>
<evidence type="ECO:0000256" key="1">
    <source>
        <dbReference type="ARBA" id="ARBA00004141"/>
    </source>
</evidence>
<dbReference type="Proteomes" id="UP000316291">
    <property type="component" value="Unassembled WGS sequence"/>
</dbReference>
<dbReference type="InterPro" id="IPR051533">
    <property type="entry name" value="WaaL-like"/>
</dbReference>
<evidence type="ECO:0000256" key="2">
    <source>
        <dbReference type="ARBA" id="ARBA00022692"/>
    </source>
</evidence>
<reference evidence="7 8" key="1">
    <citation type="journal article" date="2015" name="Stand. Genomic Sci.">
        <title>Genomic Encyclopedia of Bacterial and Archaeal Type Strains, Phase III: the genomes of soil and plant-associated and newly described type strains.</title>
        <authorList>
            <person name="Whitman W.B."/>
            <person name="Woyke T."/>
            <person name="Klenk H.P."/>
            <person name="Zhou Y."/>
            <person name="Lilburn T.G."/>
            <person name="Beck B.J."/>
            <person name="De Vos P."/>
            <person name="Vandamme P."/>
            <person name="Eisen J.A."/>
            <person name="Garrity G."/>
            <person name="Hugenholtz P."/>
            <person name="Kyrpides N.C."/>
        </authorList>
    </citation>
    <scope>NUCLEOTIDE SEQUENCE [LARGE SCALE GENOMIC DNA]</scope>
    <source>
        <strain evidence="7 8">CGMCC 1.10948</strain>
    </source>
</reference>
<evidence type="ECO:0000256" key="4">
    <source>
        <dbReference type="ARBA" id="ARBA00023136"/>
    </source>
</evidence>
<dbReference type="InterPro" id="IPR007016">
    <property type="entry name" value="O-antigen_ligase-rel_domated"/>
</dbReference>
<feature type="transmembrane region" description="Helical" evidence="5">
    <location>
        <begin position="174"/>
        <end position="193"/>
    </location>
</feature>
<dbReference type="RefSeq" id="WP_018645213.1">
    <property type="nucleotide sequence ID" value="NZ_VLLA01000020.1"/>
</dbReference>
<dbReference type="EMBL" id="VLLA01000020">
    <property type="protein sequence ID" value="TWI63303.1"/>
    <property type="molecule type" value="Genomic_DNA"/>
</dbReference>
<name>A0A562R3A2_9BRAD</name>
<feature type="transmembrane region" description="Helical" evidence="5">
    <location>
        <begin position="133"/>
        <end position="154"/>
    </location>
</feature>
<dbReference type="AlphaFoldDB" id="A0A562R3A2"/>
<dbReference type="Pfam" id="PF04932">
    <property type="entry name" value="Wzy_C"/>
    <property type="match status" value="1"/>
</dbReference>
<feature type="transmembrane region" description="Helical" evidence="5">
    <location>
        <begin position="205"/>
        <end position="237"/>
    </location>
</feature>
<accession>A0A562R3A2</accession>
<comment type="caution">
    <text evidence="7">The sequence shown here is derived from an EMBL/GenBank/DDBJ whole genome shotgun (WGS) entry which is preliminary data.</text>
</comment>
<sequence>MTGIILALTGFLLSLTRILGVRQMMLAVMLVRPACDRAFDWLKAASEQQTGPGAAINALVIAIAIVTIIHVPGIVLSAPLLAWASVLLTAAASLVHAPDPSGGLRDLLALFTYAAVFTLPYALVRTKKMATQCLVVALCSSAVPSIFALLELAMQPDILTGEQRLQSTFTHPNIYAFYIVSVVTVILYMLCSANFTLSPIRRRAVLAYAGFLLFLLLLTKARSAWLSMVIITAGYAVLVDRRWLLAILCLPVLLLFPAVGERLSDLKSGTVAVGFEQLNSLAWREVLWNDTLEWLTANPPGLNGYGLNSYKAYVPLFFSRGDGEVRIGPHNAILQIYFEMGMAGLASFGLLWGTVVLEVLSTWSRDFRGALTMSLLCAGYIVMCYSDNLLDYLQFQWFFWFIMGTIAASARRAAHTSQARFAVA</sequence>
<organism evidence="7 8">
    <name type="scientific">Bradyrhizobium huanghuaihaiense</name>
    <dbReference type="NCBI Taxonomy" id="990078"/>
    <lineage>
        <taxon>Bacteria</taxon>
        <taxon>Pseudomonadati</taxon>
        <taxon>Pseudomonadota</taxon>
        <taxon>Alphaproteobacteria</taxon>
        <taxon>Hyphomicrobiales</taxon>
        <taxon>Nitrobacteraceae</taxon>
        <taxon>Bradyrhizobium</taxon>
    </lineage>
</organism>
<evidence type="ECO:0000256" key="5">
    <source>
        <dbReference type="SAM" id="Phobius"/>
    </source>
</evidence>
<keyword evidence="8" id="KW-1185">Reference proteome</keyword>
<keyword evidence="3 5" id="KW-1133">Transmembrane helix</keyword>